<sequence>MTENSTNAWGIERAFINESFKYEQIVLVAHSLGALVLRKALLLAKRDHKEWLDSCKMILFAPAHHGFKMRNLIFESLSSIETILSGLGLISFPVLENLKPNSFIIQNLLHDSMQLLDKKQGNFTIADQIIWSKEEEIVRNEHFGQDSIPLLVENKAHHAICKPDSQYLIPYHLVVKSLYA</sequence>
<accession>A0ABR7YIR8</accession>
<gene>
    <name evidence="1" type="ORF">H8B04_16785</name>
</gene>
<dbReference type="Proteomes" id="UP000651271">
    <property type="component" value="Unassembled WGS sequence"/>
</dbReference>
<reference evidence="1 2" key="1">
    <citation type="submission" date="2020-08" db="EMBL/GenBank/DDBJ databases">
        <title>Sphingobacterium sp. DN04309 isolated from aquaculture water.</title>
        <authorList>
            <person name="Zhang M."/>
        </authorList>
    </citation>
    <scope>NUCLEOTIDE SEQUENCE [LARGE SCALE GENOMIC DNA]</scope>
    <source>
        <strain evidence="1 2">DN04309</strain>
    </source>
</reference>
<evidence type="ECO:0000313" key="1">
    <source>
        <dbReference type="EMBL" id="MBD1431180.1"/>
    </source>
</evidence>
<dbReference type="EMBL" id="JACOIJ010000074">
    <property type="protein sequence ID" value="MBD1431180.1"/>
    <property type="molecule type" value="Genomic_DNA"/>
</dbReference>
<dbReference type="InterPro" id="IPR029058">
    <property type="entry name" value="AB_hydrolase_fold"/>
</dbReference>
<proteinExistence type="predicted"/>
<keyword evidence="2" id="KW-1185">Reference proteome</keyword>
<name>A0ABR7YIR8_9SPHI</name>
<comment type="caution">
    <text evidence="1">The sequence shown here is derived from an EMBL/GenBank/DDBJ whole genome shotgun (WGS) entry which is preliminary data.</text>
</comment>
<organism evidence="1 2">
    <name type="scientific">Sphingobacterium litopenaei</name>
    <dbReference type="NCBI Taxonomy" id="2763500"/>
    <lineage>
        <taxon>Bacteria</taxon>
        <taxon>Pseudomonadati</taxon>
        <taxon>Bacteroidota</taxon>
        <taxon>Sphingobacteriia</taxon>
        <taxon>Sphingobacteriales</taxon>
        <taxon>Sphingobacteriaceae</taxon>
        <taxon>Sphingobacterium</taxon>
    </lineage>
</organism>
<dbReference type="Gene3D" id="3.40.50.1820">
    <property type="entry name" value="alpha/beta hydrolase"/>
    <property type="match status" value="1"/>
</dbReference>
<protein>
    <recommendedName>
        <fullName evidence="3">DUF676 domain-containing protein</fullName>
    </recommendedName>
</protein>
<evidence type="ECO:0008006" key="3">
    <source>
        <dbReference type="Google" id="ProtNLM"/>
    </source>
</evidence>
<dbReference type="SUPFAM" id="SSF53474">
    <property type="entry name" value="alpha/beta-Hydrolases"/>
    <property type="match status" value="1"/>
</dbReference>
<dbReference type="RefSeq" id="WP_190303063.1">
    <property type="nucleotide sequence ID" value="NZ_JACOIJ010000074.1"/>
</dbReference>
<evidence type="ECO:0000313" key="2">
    <source>
        <dbReference type="Proteomes" id="UP000651271"/>
    </source>
</evidence>